<dbReference type="AlphaFoldDB" id="A0AAJ0H701"/>
<evidence type="ECO:0000256" key="2">
    <source>
        <dbReference type="ARBA" id="ARBA00004613"/>
    </source>
</evidence>
<dbReference type="EC" id="1.15.1.1" evidence="4"/>
<evidence type="ECO:0000313" key="11">
    <source>
        <dbReference type="Proteomes" id="UP001275084"/>
    </source>
</evidence>
<gene>
    <name evidence="10" type="ORF">B0T25DRAFT_558504</name>
</gene>
<evidence type="ECO:0000256" key="4">
    <source>
        <dbReference type="ARBA" id="ARBA00012682"/>
    </source>
</evidence>
<dbReference type="Gene3D" id="2.60.40.200">
    <property type="entry name" value="Superoxide dismutase, copper/zinc binding domain"/>
    <property type="match status" value="1"/>
</dbReference>
<evidence type="ECO:0000256" key="8">
    <source>
        <dbReference type="SAM" id="MobiDB-lite"/>
    </source>
</evidence>
<keyword evidence="5" id="KW-0964">Secreted</keyword>
<feature type="signal peptide" evidence="9">
    <location>
        <begin position="1"/>
        <end position="20"/>
    </location>
</feature>
<dbReference type="GO" id="GO:0004784">
    <property type="term" value="F:superoxide dismutase activity"/>
    <property type="evidence" value="ECO:0007669"/>
    <property type="project" value="UniProtKB-EC"/>
</dbReference>
<dbReference type="GO" id="GO:0005576">
    <property type="term" value="C:extracellular region"/>
    <property type="evidence" value="ECO:0007669"/>
    <property type="project" value="UniProtKB-SubCell"/>
</dbReference>
<comment type="caution">
    <text evidence="10">The sequence shown here is derived from an EMBL/GenBank/DDBJ whole genome shotgun (WGS) entry which is preliminary data.</text>
</comment>
<dbReference type="GO" id="GO:0046872">
    <property type="term" value="F:metal ion binding"/>
    <property type="evidence" value="ECO:0007669"/>
    <property type="project" value="InterPro"/>
</dbReference>
<organism evidence="10 11">
    <name type="scientific">Lasiosphaeria hispida</name>
    <dbReference type="NCBI Taxonomy" id="260671"/>
    <lineage>
        <taxon>Eukaryota</taxon>
        <taxon>Fungi</taxon>
        <taxon>Dikarya</taxon>
        <taxon>Ascomycota</taxon>
        <taxon>Pezizomycotina</taxon>
        <taxon>Sordariomycetes</taxon>
        <taxon>Sordariomycetidae</taxon>
        <taxon>Sordariales</taxon>
        <taxon>Lasiosphaeriaceae</taxon>
        <taxon>Lasiosphaeria</taxon>
    </lineage>
</organism>
<reference evidence="10" key="2">
    <citation type="submission" date="2023-06" db="EMBL/GenBank/DDBJ databases">
        <authorList>
            <consortium name="Lawrence Berkeley National Laboratory"/>
            <person name="Haridas S."/>
            <person name="Hensen N."/>
            <person name="Bonometti L."/>
            <person name="Westerberg I."/>
            <person name="Brannstrom I.O."/>
            <person name="Guillou S."/>
            <person name="Cros-Aarteil S."/>
            <person name="Calhoun S."/>
            <person name="Kuo A."/>
            <person name="Mondo S."/>
            <person name="Pangilinan J."/>
            <person name="Riley R."/>
            <person name="Labutti K."/>
            <person name="Andreopoulos B."/>
            <person name="Lipzen A."/>
            <person name="Chen C."/>
            <person name="Yanf M."/>
            <person name="Daum C."/>
            <person name="Ng V."/>
            <person name="Clum A."/>
            <person name="Steindorff A."/>
            <person name="Ohm R."/>
            <person name="Martin F."/>
            <person name="Silar P."/>
            <person name="Natvig D."/>
            <person name="Lalanne C."/>
            <person name="Gautier V."/>
            <person name="Ament-Velasquez S.L."/>
            <person name="Kruys A."/>
            <person name="Hutchinson M.I."/>
            <person name="Powell A.J."/>
            <person name="Barry K."/>
            <person name="Miller A.N."/>
            <person name="Grigoriev I.V."/>
            <person name="Debuchy R."/>
            <person name="Gladieux P."/>
            <person name="Thoren M.H."/>
            <person name="Johannesson H."/>
        </authorList>
    </citation>
    <scope>NUCLEOTIDE SEQUENCE</scope>
    <source>
        <strain evidence="10">CBS 955.72</strain>
    </source>
</reference>
<feature type="compositionally biased region" description="Low complexity" evidence="8">
    <location>
        <begin position="21"/>
        <end position="35"/>
    </location>
</feature>
<evidence type="ECO:0000256" key="6">
    <source>
        <dbReference type="ARBA" id="ARBA00022862"/>
    </source>
</evidence>
<dbReference type="InterPro" id="IPR036423">
    <property type="entry name" value="SOD-like_Cu/Zn_dom_sf"/>
</dbReference>
<keyword evidence="9" id="KW-0732">Signal</keyword>
<dbReference type="SUPFAM" id="SSF49329">
    <property type="entry name" value="Cu,Zn superoxide dismutase-like"/>
    <property type="match status" value="1"/>
</dbReference>
<name>A0AAJ0H701_9PEZI</name>
<dbReference type="FunFam" id="2.60.40.200:FF:000007">
    <property type="entry name" value="Cell surface Cu-only superoxide dismutase 5"/>
    <property type="match status" value="1"/>
</dbReference>
<proteinExistence type="inferred from homology"/>
<reference evidence="10" key="1">
    <citation type="journal article" date="2023" name="Mol. Phylogenet. Evol.">
        <title>Genome-scale phylogeny and comparative genomics of the fungal order Sordariales.</title>
        <authorList>
            <person name="Hensen N."/>
            <person name="Bonometti L."/>
            <person name="Westerberg I."/>
            <person name="Brannstrom I.O."/>
            <person name="Guillou S."/>
            <person name="Cros-Aarteil S."/>
            <person name="Calhoun S."/>
            <person name="Haridas S."/>
            <person name="Kuo A."/>
            <person name="Mondo S."/>
            <person name="Pangilinan J."/>
            <person name="Riley R."/>
            <person name="LaButti K."/>
            <person name="Andreopoulos B."/>
            <person name="Lipzen A."/>
            <person name="Chen C."/>
            <person name="Yan M."/>
            <person name="Daum C."/>
            <person name="Ng V."/>
            <person name="Clum A."/>
            <person name="Steindorff A."/>
            <person name="Ohm R.A."/>
            <person name="Martin F."/>
            <person name="Silar P."/>
            <person name="Natvig D.O."/>
            <person name="Lalanne C."/>
            <person name="Gautier V."/>
            <person name="Ament-Velasquez S.L."/>
            <person name="Kruys A."/>
            <person name="Hutchinson M.I."/>
            <person name="Powell A.J."/>
            <person name="Barry K."/>
            <person name="Miller A.N."/>
            <person name="Grigoriev I.V."/>
            <person name="Debuchy R."/>
            <person name="Gladieux P."/>
            <person name="Hiltunen Thoren M."/>
            <person name="Johannesson H."/>
        </authorList>
    </citation>
    <scope>NUCLEOTIDE SEQUENCE</scope>
    <source>
        <strain evidence="10">CBS 955.72</strain>
    </source>
</reference>
<evidence type="ECO:0000256" key="5">
    <source>
        <dbReference type="ARBA" id="ARBA00022525"/>
    </source>
</evidence>
<comment type="subcellular location">
    <subcellularLocation>
        <location evidence="1">Cell envelope</location>
    </subcellularLocation>
    <subcellularLocation>
        <location evidence="2">Secreted</location>
    </subcellularLocation>
</comment>
<feature type="region of interest" description="Disordered" evidence="8">
    <location>
        <begin position="21"/>
        <end position="41"/>
    </location>
</feature>
<dbReference type="EMBL" id="JAUIQD010000008">
    <property type="protein sequence ID" value="KAK3341507.1"/>
    <property type="molecule type" value="Genomic_DNA"/>
</dbReference>
<comment type="catalytic activity">
    <reaction evidence="7">
        <text>2 superoxide + 2 H(+) = H2O2 + O2</text>
        <dbReference type="Rhea" id="RHEA:20696"/>
        <dbReference type="ChEBI" id="CHEBI:15378"/>
        <dbReference type="ChEBI" id="CHEBI:15379"/>
        <dbReference type="ChEBI" id="CHEBI:16240"/>
        <dbReference type="ChEBI" id="CHEBI:18421"/>
        <dbReference type="EC" id="1.15.1.1"/>
    </reaction>
</comment>
<evidence type="ECO:0000256" key="7">
    <source>
        <dbReference type="ARBA" id="ARBA00049204"/>
    </source>
</evidence>
<comment type="similarity">
    <text evidence="3">Belongs to the Cu-Zn superoxide dismutase family.</text>
</comment>
<evidence type="ECO:0000256" key="9">
    <source>
        <dbReference type="SAM" id="SignalP"/>
    </source>
</evidence>
<evidence type="ECO:0000256" key="1">
    <source>
        <dbReference type="ARBA" id="ARBA00004196"/>
    </source>
</evidence>
<protein>
    <recommendedName>
        <fullName evidence="4">superoxide dismutase</fullName>
        <ecNumber evidence="4">1.15.1.1</ecNumber>
    </recommendedName>
</protein>
<feature type="chain" id="PRO_5042520334" description="superoxide dismutase" evidence="9">
    <location>
        <begin position="21"/>
        <end position="295"/>
    </location>
</feature>
<keyword evidence="6" id="KW-0049">Antioxidant</keyword>
<sequence>MRATSVFSLLVATVGTHVSAQTSSTSSAAPSTTITPEGPVTGKLGNATVVSNNPAGVVYKAAFPEAPFFKAAYPDGGNLKGAVIATANPDGKGVLFKLKLSNLPKSGGPFIYHLHVNPVPENGNCTATLAHQDPFVRGEDPVCDKNLPETCQVGDLSGKYGAIPEGKDTFEANYLDLYASTHEGIGAFFGNRSIVFHYANKTRVSCANFELVADGGGVPLPSAETSVCSTSIHPHPTGANATRTTTTILSTGAVTSSTSAPTPPSASTVPIAAGTSVRVGGAGVIAFAAAIMFML</sequence>
<accession>A0AAJ0H701</accession>
<dbReference type="Proteomes" id="UP001275084">
    <property type="component" value="Unassembled WGS sequence"/>
</dbReference>
<keyword evidence="11" id="KW-1185">Reference proteome</keyword>
<evidence type="ECO:0000256" key="3">
    <source>
        <dbReference type="ARBA" id="ARBA00010457"/>
    </source>
</evidence>
<evidence type="ECO:0000313" key="10">
    <source>
        <dbReference type="EMBL" id="KAK3341507.1"/>
    </source>
</evidence>